<evidence type="ECO:0000313" key="14">
    <source>
        <dbReference type="EMBL" id="CAI9116970.1"/>
    </source>
</evidence>
<gene>
    <name evidence="14" type="ORF">OLC1_LOCUS23121</name>
</gene>
<evidence type="ECO:0000256" key="6">
    <source>
        <dbReference type="ARBA" id="ARBA00022837"/>
    </source>
</evidence>
<keyword evidence="6 10" id="KW-0106">Calcium</keyword>
<comment type="cofactor">
    <cofactor evidence="10">
        <name>heme b</name>
        <dbReference type="ChEBI" id="CHEBI:60344"/>
    </cofactor>
    <text evidence="10">Binds 1 heme b (iron(II)-protoporphyrin IX) group per subunit.</text>
</comment>
<dbReference type="InterPro" id="IPR010255">
    <property type="entry name" value="Haem_peroxidase_sf"/>
</dbReference>
<feature type="disulfide bond" evidence="11">
    <location>
        <begin position="33"/>
        <end position="61"/>
    </location>
</feature>
<feature type="binding site" evidence="10">
    <location>
        <position position="27"/>
    </location>
    <ligand>
        <name>Ca(2+)</name>
        <dbReference type="ChEBI" id="CHEBI:29108"/>
        <label>2</label>
    </ligand>
</feature>
<keyword evidence="7" id="KW-0560">Oxidoreductase</keyword>
<name>A0AAV1EBB0_OLDCO</name>
<keyword evidence="8 10" id="KW-0408">Iron</keyword>
<feature type="binding site" evidence="10">
    <location>
        <position position="75"/>
    </location>
    <ligand>
        <name>Ca(2+)</name>
        <dbReference type="ChEBI" id="CHEBI:29108"/>
        <label>2</label>
    </ligand>
</feature>
<evidence type="ECO:0000256" key="4">
    <source>
        <dbReference type="ARBA" id="ARBA00022617"/>
    </source>
</evidence>
<dbReference type="PANTHER" id="PTHR31517:SF69">
    <property type="entry name" value="PEROXIDASE"/>
    <property type="match status" value="1"/>
</dbReference>
<dbReference type="GO" id="GO:0006979">
    <property type="term" value="P:response to oxidative stress"/>
    <property type="evidence" value="ECO:0007669"/>
    <property type="project" value="InterPro"/>
</dbReference>
<evidence type="ECO:0000256" key="7">
    <source>
        <dbReference type="ARBA" id="ARBA00023002"/>
    </source>
</evidence>
<dbReference type="Pfam" id="PF00141">
    <property type="entry name" value="peroxidase"/>
    <property type="match status" value="1"/>
</dbReference>
<evidence type="ECO:0000256" key="10">
    <source>
        <dbReference type="PIRSR" id="PIRSR600823-3"/>
    </source>
</evidence>
<dbReference type="Gene3D" id="1.10.520.10">
    <property type="match status" value="1"/>
</dbReference>
<protein>
    <recommendedName>
        <fullName evidence="2">peroxidase</fullName>
        <ecNumber evidence="2">1.11.1.7</ecNumber>
    </recommendedName>
</protein>
<dbReference type="EMBL" id="OX459125">
    <property type="protein sequence ID" value="CAI9116970.1"/>
    <property type="molecule type" value="Genomic_DNA"/>
</dbReference>
<dbReference type="InterPro" id="IPR002016">
    <property type="entry name" value="Haem_peroxidase"/>
</dbReference>
<dbReference type="FunFam" id="1.10.420.10:FF:000001">
    <property type="entry name" value="Peroxidase"/>
    <property type="match status" value="1"/>
</dbReference>
<sequence>MDRMIGMFAAKGFSIQEMVSLVGGGHTIGFVHCTEFGHRIFGKTVDPSINPKLVEGLKKICANYLQNQALSAFLDVMSPGVFDNTIFKNLQKGLGVMSSDQLMFLDPRTKPFVDKYAADGKAFFNDFAKAMEKMSVYGVKTGRQGEVRKRCDAVNAA</sequence>
<evidence type="ECO:0000256" key="9">
    <source>
        <dbReference type="ARBA" id="ARBA00023157"/>
    </source>
</evidence>
<evidence type="ECO:0000256" key="8">
    <source>
        <dbReference type="ARBA" id="ARBA00023004"/>
    </source>
</evidence>
<keyword evidence="3" id="KW-0575">Peroxidase</keyword>
<dbReference type="InterPro" id="IPR000823">
    <property type="entry name" value="Peroxidase_pln"/>
</dbReference>
<proteinExistence type="inferred from homology"/>
<comment type="catalytic activity">
    <reaction evidence="1">
        <text>2 a phenolic donor + H2O2 = 2 a phenolic radical donor + 2 H2O</text>
        <dbReference type="Rhea" id="RHEA:56136"/>
        <dbReference type="ChEBI" id="CHEBI:15377"/>
        <dbReference type="ChEBI" id="CHEBI:16240"/>
        <dbReference type="ChEBI" id="CHEBI:139520"/>
        <dbReference type="ChEBI" id="CHEBI:139521"/>
        <dbReference type="EC" id="1.11.1.7"/>
    </reaction>
</comment>
<dbReference type="PROSITE" id="PS50873">
    <property type="entry name" value="PEROXIDASE_4"/>
    <property type="match status" value="1"/>
</dbReference>
<feature type="domain" description="Plant heme peroxidase family profile" evidence="13">
    <location>
        <begin position="1"/>
        <end position="155"/>
    </location>
</feature>
<evidence type="ECO:0000256" key="11">
    <source>
        <dbReference type="PIRSR" id="PIRSR600823-5"/>
    </source>
</evidence>
<feature type="binding site" evidence="10">
    <location>
        <position position="83"/>
    </location>
    <ligand>
        <name>Ca(2+)</name>
        <dbReference type="ChEBI" id="CHEBI:29108"/>
        <label>2</label>
    </ligand>
</feature>
<dbReference type="AlphaFoldDB" id="A0AAV1EBB0"/>
<evidence type="ECO:0000259" key="13">
    <source>
        <dbReference type="PROSITE" id="PS50873"/>
    </source>
</evidence>
<organism evidence="14 15">
    <name type="scientific">Oldenlandia corymbosa var. corymbosa</name>
    <dbReference type="NCBI Taxonomy" id="529605"/>
    <lineage>
        <taxon>Eukaryota</taxon>
        <taxon>Viridiplantae</taxon>
        <taxon>Streptophyta</taxon>
        <taxon>Embryophyta</taxon>
        <taxon>Tracheophyta</taxon>
        <taxon>Spermatophyta</taxon>
        <taxon>Magnoliopsida</taxon>
        <taxon>eudicotyledons</taxon>
        <taxon>Gunneridae</taxon>
        <taxon>Pentapetalae</taxon>
        <taxon>asterids</taxon>
        <taxon>lamiids</taxon>
        <taxon>Gentianales</taxon>
        <taxon>Rubiaceae</taxon>
        <taxon>Rubioideae</taxon>
        <taxon>Spermacoceae</taxon>
        <taxon>Hedyotis-Oldenlandia complex</taxon>
        <taxon>Oldenlandia</taxon>
    </lineage>
</organism>
<dbReference type="PRINTS" id="PR00461">
    <property type="entry name" value="PLPEROXIDASE"/>
</dbReference>
<accession>A0AAV1EBB0</accession>
<keyword evidence="15" id="KW-1185">Reference proteome</keyword>
<evidence type="ECO:0000256" key="1">
    <source>
        <dbReference type="ARBA" id="ARBA00000189"/>
    </source>
</evidence>
<evidence type="ECO:0000256" key="3">
    <source>
        <dbReference type="ARBA" id="ARBA00022559"/>
    </source>
</evidence>
<keyword evidence="5 10" id="KW-0479">Metal-binding</keyword>
<dbReference type="PANTHER" id="PTHR31517">
    <property type="match status" value="1"/>
</dbReference>
<evidence type="ECO:0000313" key="15">
    <source>
        <dbReference type="Proteomes" id="UP001161247"/>
    </source>
</evidence>
<reference evidence="14" key="1">
    <citation type="submission" date="2023-03" db="EMBL/GenBank/DDBJ databases">
        <authorList>
            <person name="Julca I."/>
        </authorList>
    </citation>
    <scope>NUCLEOTIDE SEQUENCE</scope>
</reference>
<dbReference type="Proteomes" id="UP001161247">
    <property type="component" value="Chromosome 8"/>
</dbReference>
<evidence type="ECO:0000256" key="12">
    <source>
        <dbReference type="RuleBase" id="RU004241"/>
    </source>
</evidence>
<evidence type="ECO:0000256" key="5">
    <source>
        <dbReference type="ARBA" id="ARBA00022723"/>
    </source>
</evidence>
<dbReference type="GO" id="GO:0140825">
    <property type="term" value="F:lactoperoxidase activity"/>
    <property type="evidence" value="ECO:0007669"/>
    <property type="project" value="UniProtKB-EC"/>
</dbReference>
<comment type="cofactor">
    <cofactor evidence="10">
        <name>Ca(2+)</name>
        <dbReference type="ChEBI" id="CHEBI:29108"/>
    </cofactor>
    <text evidence="10">Binds 2 calcium ions per subunit.</text>
</comment>
<dbReference type="Gene3D" id="1.10.420.10">
    <property type="entry name" value="Peroxidase, domain 2"/>
    <property type="match status" value="1"/>
</dbReference>
<evidence type="ECO:0000256" key="2">
    <source>
        <dbReference type="ARBA" id="ARBA00012313"/>
    </source>
</evidence>
<dbReference type="EC" id="1.11.1.7" evidence="2"/>
<comment type="similarity">
    <text evidence="12">Belongs to the peroxidase family.</text>
</comment>
<dbReference type="SUPFAM" id="SSF48113">
    <property type="entry name" value="Heme-dependent peroxidases"/>
    <property type="match status" value="1"/>
</dbReference>
<feature type="binding site" description="axial binding residue" evidence="10">
    <location>
        <position position="26"/>
    </location>
    <ligand>
        <name>heme b</name>
        <dbReference type="ChEBI" id="CHEBI:60344"/>
    </ligand>
    <ligandPart>
        <name>Fe</name>
        <dbReference type="ChEBI" id="CHEBI:18248"/>
    </ligandPart>
</feature>
<dbReference type="GO" id="GO:0046872">
    <property type="term" value="F:metal ion binding"/>
    <property type="evidence" value="ECO:0007669"/>
    <property type="project" value="UniProtKB-KW"/>
</dbReference>
<dbReference type="GO" id="GO:0020037">
    <property type="term" value="F:heme binding"/>
    <property type="evidence" value="ECO:0007669"/>
    <property type="project" value="InterPro"/>
</dbReference>
<keyword evidence="9 11" id="KW-1015">Disulfide bond</keyword>
<keyword evidence="4" id="KW-0349">Heme</keyword>